<gene>
    <name evidence="2" type="ORF">DQ356_06265</name>
</gene>
<evidence type="ECO:0000313" key="2">
    <source>
        <dbReference type="EMBL" id="RCU43034.1"/>
    </source>
</evidence>
<keyword evidence="3" id="KW-1185">Reference proteome</keyword>
<dbReference type="EMBL" id="QPIE01000004">
    <property type="protein sequence ID" value="RCU43034.1"/>
    <property type="molecule type" value="Genomic_DNA"/>
</dbReference>
<keyword evidence="1" id="KW-0732">Signal</keyword>
<feature type="signal peptide" evidence="1">
    <location>
        <begin position="1"/>
        <end position="18"/>
    </location>
</feature>
<comment type="caution">
    <text evidence="2">The sequence shown here is derived from an EMBL/GenBank/DDBJ whole genome shotgun (WGS) entry which is preliminary data.</text>
</comment>
<dbReference type="AlphaFoldDB" id="A0A368N066"/>
<evidence type="ECO:0000313" key="3">
    <source>
        <dbReference type="Proteomes" id="UP000252172"/>
    </source>
</evidence>
<name>A0A368N066_9FLAO</name>
<protein>
    <recommendedName>
        <fullName evidence="4">Tetratricopeptide repeat protein</fullName>
    </recommendedName>
</protein>
<reference evidence="2 3" key="1">
    <citation type="submission" date="2018-07" db="EMBL/GenBank/DDBJ databases">
        <title>Chryseobacterium lacus sp. nov., isolated from lake water.</title>
        <authorList>
            <person name="Li C.-M."/>
        </authorList>
    </citation>
    <scope>NUCLEOTIDE SEQUENCE [LARGE SCALE GENOMIC DNA]</scope>
    <source>
        <strain evidence="2 3">YLOS41</strain>
    </source>
</reference>
<evidence type="ECO:0008006" key="4">
    <source>
        <dbReference type="Google" id="ProtNLM"/>
    </source>
</evidence>
<dbReference type="SUPFAM" id="SSF48452">
    <property type="entry name" value="TPR-like"/>
    <property type="match status" value="1"/>
</dbReference>
<accession>A0A368N066</accession>
<feature type="chain" id="PRO_5017084835" description="Tetratricopeptide repeat protein" evidence="1">
    <location>
        <begin position="19"/>
        <end position="303"/>
    </location>
</feature>
<sequence length="303" mass="35271">MKKLFLCLVILHSYFGFSQVVEITNPDLIKYYEIINRAEISITNQNMKEASHLYREAFENNPQPHGKDLYNSMLVFLKIKNYPHAYKNYSKLKCLQFSFQKNFLENHFPIRFKNKKQRCQINLDYKLKKELDSLYVLDQKYRRLSKGDYAKVRTELTTTDSIVSSNLASLIAEKGFPNEYDIGFGSAHAGFSQRFYVIILHQLANNIFSPQVINFSKQLNEALNQGKISPESASFLLDLNNGRNQFFSKHFAINGFVYSNGSNLSIWDQTEKGISIRDCCYVTYGFYPEKRTEELHSFNKAAQ</sequence>
<proteinExistence type="predicted"/>
<dbReference type="Proteomes" id="UP000252172">
    <property type="component" value="Unassembled WGS sequence"/>
</dbReference>
<organism evidence="2 3">
    <name type="scientific">Chryseobacterium lacus</name>
    <dbReference type="NCBI Taxonomy" id="2058346"/>
    <lineage>
        <taxon>Bacteria</taxon>
        <taxon>Pseudomonadati</taxon>
        <taxon>Bacteroidota</taxon>
        <taxon>Flavobacteriia</taxon>
        <taxon>Flavobacteriales</taxon>
        <taxon>Weeksellaceae</taxon>
        <taxon>Chryseobacterium group</taxon>
        <taxon>Chryseobacterium</taxon>
    </lineage>
</organism>
<evidence type="ECO:0000256" key="1">
    <source>
        <dbReference type="SAM" id="SignalP"/>
    </source>
</evidence>
<dbReference type="InterPro" id="IPR011990">
    <property type="entry name" value="TPR-like_helical_dom_sf"/>
</dbReference>